<evidence type="ECO:0000313" key="1">
    <source>
        <dbReference type="EMBL" id="SFE82665.1"/>
    </source>
</evidence>
<dbReference type="AlphaFoldDB" id="A0A1I2DQ71"/>
<dbReference type="OrthoDB" id="1467674at2"/>
<protein>
    <submittedName>
        <fullName evidence="1">OmpA-OmpF porin, OOP family</fullName>
    </submittedName>
</protein>
<dbReference type="RefSeq" id="WP_096327261.1">
    <property type="nucleotide sequence ID" value="NZ_FOMX01000020.1"/>
</dbReference>
<reference evidence="2" key="1">
    <citation type="submission" date="2016-10" db="EMBL/GenBank/DDBJ databases">
        <authorList>
            <person name="Varghese N."/>
            <person name="Submissions S."/>
        </authorList>
    </citation>
    <scope>NUCLEOTIDE SEQUENCE [LARGE SCALE GENOMIC DNA]</scope>
    <source>
        <strain evidence="2">ATCC 25963</strain>
    </source>
</reference>
<accession>A0A1I2DQ71</accession>
<dbReference type="Proteomes" id="UP000199400">
    <property type="component" value="Unassembled WGS sequence"/>
</dbReference>
<dbReference type="STRING" id="54.SAMN02745121_05679"/>
<proteinExistence type="predicted"/>
<keyword evidence="2" id="KW-1185">Reference proteome</keyword>
<gene>
    <name evidence="1" type="ORF">SAMN02745121_05679</name>
</gene>
<dbReference type="EMBL" id="FOMX01000020">
    <property type="protein sequence ID" value="SFE82665.1"/>
    <property type="molecule type" value="Genomic_DNA"/>
</dbReference>
<evidence type="ECO:0000313" key="2">
    <source>
        <dbReference type="Proteomes" id="UP000199400"/>
    </source>
</evidence>
<sequence length="102" mass="11620">MHEPAMFGIVPGTMSETYYKIIDGKKYDKQMLEIAEQTTAGKGDGRISLADAHRLIGAVTDGGKYTDIEKETMAYIRENYKFTDEADSWFREEIRRFAATRA</sequence>
<organism evidence="1 2">
    <name type="scientific">Nannocystis exedens</name>
    <dbReference type="NCBI Taxonomy" id="54"/>
    <lineage>
        <taxon>Bacteria</taxon>
        <taxon>Pseudomonadati</taxon>
        <taxon>Myxococcota</taxon>
        <taxon>Polyangia</taxon>
        <taxon>Nannocystales</taxon>
        <taxon>Nannocystaceae</taxon>
        <taxon>Nannocystis</taxon>
    </lineage>
</organism>
<name>A0A1I2DQ71_9BACT</name>